<dbReference type="Pfam" id="PF00400">
    <property type="entry name" value="WD40"/>
    <property type="match status" value="4"/>
</dbReference>
<gene>
    <name evidence="8" type="ORF">GPM918_LOCUS18960</name>
    <name evidence="7" type="ORF">OVA965_LOCUS19242</name>
    <name evidence="10" type="ORF">SRO942_LOCUS18957</name>
    <name evidence="9" type="ORF">TMI583_LOCUS19255</name>
</gene>
<dbReference type="AlphaFoldDB" id="A0A814PBE4"/>
<dbReference type="Proteomes" id="UP000682733">
    <property type="component" value="Unassembled WGS sequence"/>
</dbReference>
<reference evidence="8" key="1">
    <citation type="submission" date="2021-02" db="EMBL/GenBank/DDBJ databases">
        <authorList>
            <person name="Nowell W R."/>
        </authorList>
    </citation>
    <scope>NUCLEOTIDE SEQUENCE</scope>
</reference>
<name>A0A814PBE4_9BILA</name>
<evidence type="ECO:0000256" key="2">
    <source>
        <dbReference type="ARBA" id="ARBA00022490"/>
    </source>
</evidence>
<dbReference type="CDD" id="cd00200">
    <property type="entry name" value="WD40"/>
    <property type="match status" value="1"/>
</dbReference>
<dbReference type="EMBL" id="CAJOBA010009870">
    <property type="protein sequence ID" value="CAF3861385.1"/>
    <property type="molecule type" value="Genomic_DNA"/>
</dbReference>
<evidence type="ECO:0000256" key="5">
    <source>
        <dbReference type="PROSITE-ProRule" id="PRU00221"/>
    </source>
</evidence>
<feature type="region of interest" description="Disordered" evidence="6">
    <location>
        <begin position="13"/>
        <end position="48"/>
    </location>
</feature>
<dbReference type="SMART" id="SM00667">
    <property type="entry name" value="LisH"/>
    <property type="match status" value="1"/>
</dbReference>
<keyword evidence="2" id="KW-0963">Cytoplasm</keyword>
<evidence type="ECO:0000313" key="7">
    <source>
        <dbReference type="EMBL" id="CAF1099938.1"/>
    </source>
</evidence>
<feature type="repeat" description="WD" evidence="5">
    <location>
        <begin position="681"/>
        <end position="708"/>
    </location>
</feature>
<evidence type="ECO:0000256" key="1">
    <source>
        <dbReference type="ARBA" id="ARBA00004496"/>
    </source>
</evidence>
<dbReference type="OrthoDB" id="972532at2759"/>
<comment type="subcellular location">
    <subcellularLocation>
        <location evidence="1">Cytoplasm</location>
    </subcellularLocation>
</comment>
<sequence length="755" mass="85170">MYLSYESFPILASSSDSDDGGGRGESPPAKRARTSLILDGQSSSTSSSITLVQRFARHSSMHMFNSNPNSSTTNPTTPSSTTSTSPVIVPSTITTSLANINNSSMTTNDFLTTITSFQSQTEQSTSNGASNNDSTVGNIEQANNTMSNVSSLSSPFCDPERLKQTHKHYSERHLNHHFNGITNTTQSSTNNEYEDTFHNGTTLNESSRLTSTSTQTIETSSNNPTLCTKTFTSSQKDILRLIGQHLQSAGLNKTVETLIQESGCILEHEYASHFRELIMSAKWTESMIALEKLKTYIEGHDGILQMKYLILEQKYFELIEDSQPMEALQCLRHEIQELGIQTERTHELTKYLMFSSPKEMRNSANWSGKGFVSRQKLMEKLQKFLPPDIMLPPKRLESLLTQAVELQQDRCTYHVKPGKLTLDDVSLLKDHVCTNIQTLSEHTDEVWFCKFSPDGTKLATGSKDGYLHIYDVDLQTYKMKLHKQFEGHSFGIGCIAWCPFSRYVIACGTDECTELWIWDVEVYFAFFFYNVCDQREEQRSRMNHTSDDSLTCAAWLPDGQRFVCGGSRGQFYYCDIEGNVIDSWEGVRLQCLHVTTDGVILAADAQKRISSYKFDTLTDQQLIHEDHPIMSFAVSKDGRLALLNIATQGVHLWDLEDKVLVRKYQGVTQGHYVNHATFGGPNEEFVASGSEDSKVYLWHRRQERPIMVFSGHSRTVNCVSWHPTLPLLFASASDDATVRIWSTPEHQQKIGKHHL</sequence>
<feature type="compositionally biased region" description="Polar residues" evidence="6">
    <location>
        <begin position="127"/>
        <end position="139"/>
    </location>
</feature>
<evidence type="ECO:0000256" key="3">
    <source>
        <dbReference type="ARBA" id="ARBA00022574"/>
    </source>
</evidence>
<evidence type="ECO:0000313" key="8">
    <source>
        <dbReference type="EMBL" id="CAF1105401.1"/>
    </source>
</evidence>
<feature type="repeat" description="WD" evidence="5">
    <location>
        <begin position="485"/>
        <end position="516"/>
    </location>
</feature>
<keyword evidence="3 5" id="KW-0853">WD repeat</keyword>
<dbReference type="InterPro" id="IPR051350">
    <property type="entry name" value="WD_repeat-ST_regulator"/>
</dbReference>
<evidence type="ECO:0000313" key="9">
    <source>
        <dbReference type="EMBL" id="CAF3861385.1"/>
    </source>
</evidence>
<dbReference type="GO" id="GO:0005737">
    <property type="term" value="C:cytoplasm"/>
    <property type="evidence" value="ECO:0007669"/>
    <property type="project" value="UniProtKB-SubCell"/>
</dbReference>
<proteinExistence type="predicted"/>
<feature type="repeat" description="WD" evidence="5">
    <location>
        <begin position="439"/>
        <end position="473"/>
    </location>
</feature>
<feature type="repeat" description="WD" evidence="5">
    <location>
        <begin position="709"/>
        <end position="742"/>
    </location>
</feature>
<dbReference type="EMBL" id="CAJNOK010009851">
    <property type="protein sequence ID" value="CAF1099938.1"/>
    <property type="molecule type" value="Genomic_DNA"/>
</dbReference>
<dbReference type="Proteomes" id="UP000663829">
    <property type="component" value="Unassembled WGS sequence"/>
</dbReference>
<organism evidence="8 11">
    <name type="scientific">Didymodactylos carnosus</name>
    <dbReference type="NCBI Taxonomy" id="1234261"/>
    <lineage>
        <taxon>Eukaryota</taxon>
        <taxon>Metazoa</taxon>
        <taxon>Spiralia</taxon>
        <taxon>Gnathifera</taxon>
        <taxon>Rotifera</taxon>
        <taxon>Eurotatoria</taxon>
        <taxon>Bdelloidea</taxon>
        <taxon>Philodinida</taxon>
        <taxon>Philodinidae</taxon>
        <taxon>Didymodactylos</taxon>
    </lineage>
</organism>
<evidence type="ECO:0008006" key="12">
    <source>
        <dbReference type="Google" id="ProtNLM"/>
    </source>
</evidence>
<evidence type="ECO:0000313" key="10">
    <source>
        <dbReference type="EMBL" id="CAF3870044.1"/>
    </source>
</evidence>
<dbReference type="GO" id="GO:0034657">
    <property type="term" value="C:GID complex"/>
    <property type="evidence" value="ECO:0007669"/>
    <property type="project" value="TreeGrafter"/>
</dbReference>
<dbReference type="Gene3D" id="2.130.10.10">
    <property type="entry name" value="YVTN repeat-like/Quinoprotein amine dehydrogenase"/>
    <property type="match status" value="1"/>
</dbReference>
<dbReference type="PANTHER" id="PTHR22838:SF0">
    <property type="entry name" value="WD REPEAT-CONTAINING PROTEIN 26"/>
    <property type="match status" value="1"/>
</dbReference>
<dbReference type="PANTHER" id="PTHR22838">
    <property type="entry name" value="WD REPEAT PROTEIN 26-RELATED"/>
    <property type="match status" value="1"/>
</dbReference>
<dbReference type="EMBL" id="CAJOBC010005622">
    <property type="protein sequence ID" value="CAF3870044.1"/>
    <property type="molecule type" value="Genomic_DNA"/>
</dbReference>
<dbReference type="PROSITE" id="PS50082">
    <property type="entry name" value="WD_REPEATS_2"/>
    <property type="match status" value="4"/>
</dbReference>
<feature type="region of interest" description="Disordered" evidence="6">
    <location>
        <begin position="119"/>
        <end position="139"/>
    </location>
</feature>
<keyword evidence="11" id="KW-1185">Reference proteome</keyword>
<evidence type="ECO:0000256" key="4">
    <source>
        <dbReference type="ARBA" id="ARBA00022737"/>
    </source>
</evidence>
<dbReference type="PROSITE" id="PS50294">
    <property type="entry name" value="WD_REPEATS_REGION"/>
    <property type="match status" value="2"/>
</dbReference>
<protein>
    <recommendedName>
        <fullName evidence="12">WD repeat-containing protein 26</fullName>
    </recommendedName>
</protein>
<accession>A0A814PBE4</accession>
<evidence type="ECO:0000256" key="6">
    <source>
        <dbReference type="SAM" id="MobiDB-lite"/>
    </source>
</evidence>
<dbReference type="PROSITE" id="PS50896">
    <property type="entry name" value="LISH"/>
    <property type="match status" value="1"/>
</dbReference>
<dbReference type="EMBL" id="CAJNOQ010005622">
    <property type="protein sequence ID" value="CAF1105401.1"/>
    <property type="molecule type" value="Genomic_DNA"/>
</dbReference>
<dbReference type="Proteomes" id="UP000681722">
    <property type="component" value="Unassembled WGS sequence"/>
</dbReference>
<dbReference type="Proteomes" id="UP000677228">
    <property type="component" value="Unassembled WGS sequence"/>
</dbReference>
<feature type="region of interest" description="Disordered" evidence="6">
    <location>
        <begin position="62"/>
        <end position="87"/>
    </location>
</feature>
<keyword evidence="4" id="KW-0677">Repeat</keyword>
<feature type="compositionally biased region" description="Low complexity" evidence="6">
    <location>
        <begin position="65"/>
        <end position="87"/>
    </location>
</feature>
<dbReference type="GO" id="GO:0043161">
    <property type="term" value="P:proteasome-mediated ubiquitin-dependent protein catabolic process"/>
    <property type="evidence" value="ECO:0007669"/>
    <property type="project" value="TreeGrafter"/>
</dbReference>
<dbReference type="InterPro" id="IPR006594">
    <property type="entry name" value="LisH"/>
</dbReference>
<dbReference type="SUPFAM" id="SSF50978">
    <property type="entry name" value="WD40 repeat-like"/>
    <property type="match status" value="1"/>
</dbReference>
<dbReference type="InterPro" id="IPR001680">
    <property type="entry name" value="WD40_rpt"/>
</dbReference>
<dbReference type="FunFam" id="2.130.10.10:FF:000087">
    <property type="entry name" value="WD repeat-containing protein 26 homolog"/>
    <property type="match status" value="1"/>
</dbReference>
<dbReference type="InterPro" id="IPR036322">
    <property type="entry name" value="WD40_repeat_dom_sf"/>
</dbReference>
<dbReference type="SMART" id="SM00320">
    <property type="entry name" value="WD40"/>
    <property type="match status" value="6"/>
</dbReference>
<comment type="caution">
    <text evidence="8">The sequence shown here is derived from an EMBL/GenBank/DDBJ whole genome shotgun (WGS) entry which is preliminary data.</text>
</comment>
<evidence type="ECO:0000313" key="11">
    <source>
        <dbReference type="Proteomes" id="UP000663829"/>
    </source>
</evidence>
<dbReference type="InterPro" id="IPR015943">
    <property type="entry name" value="WD40/YVTN_repeat-like_dom_sf"/>
</dbReference>